<evidence type="ECO:0000256" key="5">
    <source>
        <dbReference type="ARBA" id="ARBA00023244"/>
    </source>
</evidence>
<dbReference type="InterPro" id="IPR039793">
    <property type="entry name" value="UROS/Hem4"/>
</dbReference>
<comment type="caution">
    <text evidence="11">The sequence shown here is derived from an EMBL/GenBank/DDBJ whole genome shotgun (WGS) entry which is preliminary data.</text>
</comment>
<keyword evidence="5 9" id="KW-0627">Porphyrin biosynthesis</keyword>
<dbReference type="Pfam" id="PF02602">
    <property type="entry name" value="HEM4"/>
    <property type="match status" value="1"/>
</dbReference>
<comment type="similarity">
    <text evidence="2 9">Belongs to the uroporphyrinogen-III synthase family.</text>
</comment>
<evidence type="ECO:0000256" key="3">
    <source>
        <dbReference type="ARBA" id="ARBA00013109"/>
    </source>
</evidence>
<evidence type="ECO:0000256" key="8">
    <source>
        <dbReference type="ARBA" id="ARBA00048617"/>
    </source>
</evidence>
<proteinExistence type="inferred from homology"/>
<keyword evidence="4 9" id="KW-0456">Lyase</keyword>
<dbReference type="CDD" id="cd06578">
    <property type="entry name" value="HemD"/>
    <property type="match status" value="1"/>
</dbReference>
<organism evidence="11 12">
    <name type="scientific">Listeria grayi FSL F6-1183</name>
    <dbReference type="NCBI Taxonomy" id="1265827"/>
    <lineage>
        <taxon>Bacteria</taxon>
        <taxon>Bacillati</taxon>
        <taxon>Bacillota</taxon>
        <taxon>Bacilli</taxon>
        <taxon>Bacillales</taxon>
        <taxon>Listeriaceae</taxon>
        <taxon>Listeria</taxon>
    </lineage>
</organism>
<dbReference type="EC" id="4.2.1.75" evidence="3 9"/>
<feature type="domain" description="Tetrapyrrole biosynthesis uroporphyrinogen III synthase" evidence="10">
    <location>
        <begin position="22"/>
        <end position="233"/>
    </location>
</feature>
<evidence type="ECO:0000256" key="7">
    <source>
        <dbReference type="ARBA" id="ARBA00040167"/>
    </source>
</evidence>
<dbReference type="InterPro" id="IPR036108">
    <property type="entry name" value="4pyrrol_syn_uPrphyn_synt_sf"/>
</dbReference>
<evidence type="ECO:0000259" key="10">
    <source>
        <dbReference type="Pfam" id="PF02602"/>
    </source>
</evidence>
<dbReference type="EMBL" id="AODG01000004">
    <property type="protein sequence ID" value="EUJ29812.1"/>
    <property type="molecule type" value="Genomic_DNA"/>
</dbReference>
<evidence type="ECO:0000256" key="1">
    <source>
        <dbReference type="ARBA" id="ARBA00004772"/>
    </source>
</evidence>
<dbReference type="SUPFAM" id="SSF69618">
    <property type="entry name" value="HemD-like"/>
    <property type="match status" value="1"/>
</dbReference>
<comment type="function">
    <text evidence="6 9">Catalyzes cyclization of the linear tetrapyrrole, hydroxymethylbilane, to the macrocyclic uroporphyrinogen III.</text>
</comment>
<evidence type="ECO:0000256" key="6">
    <source>
        <dbReference type="ARBA" id="ARBA00037589"/>
    </source>
</evidence>
<comment type="pathway">
    <text evidence="1 9">Porphyrin-containing compound metabolism; protoporphyrin-IX biosynthesis; coproporphyrinogen-III from 5-aminolevulinate: step 3/4.</text>
</comment>
<comment type="catalytic activity">
    <reaction evidence="8 9">
        <text>hydroxymethylbilane = uroporphyrinogen III + H2O</text>
        <dbReference type="Rhea" id="RHEA:18965"/>
        <dbReference type="ChEBI" id="CHEBI:15377"/>
        <dbReference type="ChEBI" id="CHEBI:57308"/>
        <dbReference type="ChEBI" id="CHEBI:57845"/>
        <dbReference type="EC" id="4.2.1.75"/>
    </reaction>
</comment>
<protein>
    <recommendedName>
        <fullName evidence="7 9">Uroporphyrinogen-III synthase</fullName>
        <ecNumber evidence="3 9">4.2.1.75</ecNumber>
    </recommendedName>
</protein>
<dbReference type="UniPathway" id="UPA00251">
    <property type="reaction ID" value="UER00320"/>
</dbReference>
<dbReference type="Proteomes" id="UP000019251">
    <property type="component" value="Unassembled WGS sequence"/>
</dbReference>
<gene>
    <name evidence="11" type="primary">hemD</name>
    <name evidence="11" type="ORF">LMUR_01857</name>
</gene>
<dbReference type="PANTHER" id="PTHR38042:SF1">
    <property type="entry name" value="UROPORPHYRINOGEN-III SYNTHASE, CHLOROPLASTIC"/>
    <property type="match status" value="1"/>
</dbReference>
<name>A0A829R862_LISGR</name>
<evidence type="ECO:0000256" key="4">
    <source>
        <dbReference type="ARBA" id="ARBA00023239"/>
    </source>
</evidence>
<accession>A0A829R862</accession>
<dbReference type="AlphaFoldDB" id="A0A829R862"/>
<dbReference type="PANTHER" id="PTHR38042">
    <property type="entry name" value="UROPORPHYRINOGEN-III SYNTHASE, CHLOROPLASTIC"/>
    <property type="match status" value="1"/>
</dbReference>
<sequence>MKMSKTFVLTRTAADNEKWLPYFHELGVEAVSLPLIETKALPFQIKKEYDWIFFTSAKAIHYFAEKYDLAVVTAKIAVIGEKTAEALIRYGRKADFEPSSYVAETFLEEWLPQYSADKRILFPRSSLAREVIAKTLREQGYSIEEIDIYETVIPASSSNLFAALIQTEKDFLFLFASPSAWHNFEAICQTRNQSVQAWEYGSIGPITSRAIEASGCSVKYQPADTYTMEAMIQEIMREEKQS</sequence>
<evidence type="ECO:0000256" key="2">
    <source>
        <dbReference type="ARBA" id="ARBA00008133"/>
    </source>
</evidence>
<dbReference type="GO" id="GO:0004852">
    <property type="term" value="F:uroporphyrinogen-III synthase activity"/>
    <property type="evidence" value="ECO:0007669"/>
    <property type="project" value="UniProtKB-UniRule"/>
</dbReference>
<dbReference type="GO" id="GO:0006780">
    <property type="term" value="P:uroporphyrinogen III biosynthetic process"/>
    <property type="evidence" value="ECO:0007669"/>
    <property type="project" value="UniProtKB-UniRule"/>
</dbReference>
<evidence type="ECO:0000313" key="11">
    <source>
        <dbReference type="EMBL" id="EUJ29812.1"/>
    </source>
</evidence>
<dbReference type="Gene3D" id="3.40.50.10090">
    <property type="match status" value="2"/>
</dbReference>
<evidence type="ECO:0000313" key="12">
    <source>
        <dbReference type="Proteomes" id="UP000019251"/>
    </source>
</evidence>
<dbReference type="InterPro" id="IPR003754">
    <property type="entry name" value="4pyrrol_synth_uPrphyn_synth"/>
</dbReference>
<evidence type="ECO:0000256" key="9">
    <source>
        <dbReference type="RuleBase" id="RU366031"/>
    </source>
</evidence>
<dbReference type="GO" id="GO:0006782">
    <property type="term" value="P:protoporphyrinogen IX biosynthetic process"/>
    <property type="evidence" value="ECO:0007669"/>
    <property type="project" value="UniProtKB-UniRule"/>
</dbReference>
<reference evidence="11 12" key="1">
    <citation type="submission" date="2012-12" db="EMBL/GenBank/DDBJ databases">
        <title>Novel taxa of Listeriaceae from agricultural environments in the United States.</title>
        <authorList>
            <person name="den Bakker H.C."/>
            <person name="Allred A."/>
            <person name="Warchocki S."/>
            <person name="Wright E.M."/>
            <person name="Burrell A."/>
            <person name="Nightingale K.K."/>
            <person name="Kephart D."/>
            <person name="Wiedmann M."/>
        </authorList>
    </citation>
    <scope>NUCLEOTIDE SEQUENCE [LARGE SCALE GENOMIC DNA]</scope>
    <source>
        <strain evidence="11 12">FSL F6-1183</strain>
    </source>
</reference>